<dbReference type="OrthoDB" id="49229at2759"/>
<organism evidence="2 3">
    <name type="scientific">Phaeodactylum tricornutum (strain CCAP 1055/1)</name>
    <dbReference type="NCBI Taxonomy" id="556484"/>
    <lineage>
        <taxon>Eukaryota</taxon>
        <taxon>Sar</taxon>
        <taxon>Stramenopiles</taxon>
        <taxon>Ochrophyta</taxon>
        <taxon>Bacillariophyta</taxon>
        <taxon>Bacillariophyceae</taxon>
        <taxon>Bacillariophycidae</taxon>
        <taxon>Naviculales</taxon>
        <taxon>Phaeodactylaceae</taxon>
        <taxon>Phaeodactylum</taxon>
    </lineage>
</organism>
<dbReference type="InParanoid" id="B7G4U9"/>
<accession>B7G4U9</accession>
<evidence type="ECO:0000313" key="2">
    <source>
        <dbReference type="EMBL" id="EEC46517.1"/>
    </source>
</evidence>
<reference evidence="2 3" key="1">
    <citation type="journal article" date="2008" name="Nature">
        <title>The Phaeodactylum genome reveals the evolutionary history of diatom genomes.</title>
        <authorList>
            <person name="Bowler C."/>
            <person name="Allen A.E."/>
            <person name="Badger J.H."/>
            <person name="Grimwood J."/>
            <person name="Jabbari K."/>
            <person name="Kuo A."/>
            <person name="Maheswari U."/>
            <person name="Martens C."/>
            <person name="Maumus F."/>
            <person name="Otillar R.P."/>
            <person name="Rayko E."/>
            <person name="Salamov A."/>
            <person name="Vandepoele K."/>
            <person name="Beszteri B."/>
            <person name="Gruber A."/>
            <person name="Heijde M."/>
            <person name="Katinka M."/>
            <person name="Mock T."/>
            <person name="Valentin K."/>
            <person name="Verret F."/>
            <person name="Berges J.A."/>
            <person name="Brownlee C."/>
            <person name="Cadoret J.P."/>
            <person name="Chiovitti A."/>
            <person name="Choi C.J."/>
            <person name="Coesel S."/>
            <person name="De Martino A."/>
            <person name="Detter J.C."/>
            <person name="Durkin C."/>
            <person name="Falciatore A."/>
            <person name="Fournet J."/>
            <person name="Haruta M."/>
            <person name="Huysman M.J."/>
            <person name="Jenkins B.D."/>
            <person name="Jiroutova K."/>
            <person name="Jorgensen R.E."/>
            <person name="Joubert Y."/>
            <person name="Kaplan A."/>
            <person name="Kroger N."/>
            <person name="Kroth P.G."/>
            <person name="La Roche J."/>
            <person name="Lindquist E."/>
            <person name="Lommer M."/>
            <person name="Martin-Jezequel V."/>
            <person name="Lopez P.J."/>
            <person name="Lucas S."/>
            <person name="Mangogna M."/>
            <person name="McGinnis K."/>
            <person name="Medlin L.K."/>
            <person name="Montsant A."/>
            <person name="Oudot-Le Secq M.P."/>
            <person name="Napoli C."/>
            <person name="Obornik M."/>
            <person name="Parker M.S."/>
            <person name="Petit J.L."/>
            <person name="Porcel B.M."/>
            <person name="Poulsen N."/>
            <person name="Robison M."/>
            <person name="Rychlewski L."/>
            <person name="Rynearson T.A."/>
            <person name="Schmutz J."/>
            <person name="Shapiro H."/>
            <person name="Siaut M."/>
            <person name="Stanley M."/>
            <person name="Sussman M.R."/>
            <person name="Taylor A.R."/>
            <person name="Vardi A."/>
            <person name="von Dassow P."/>
            <person name="Vyverman W."/>
            <person name="Willis A."/>
            <person name="Wyrwicz L.S."/>
            <person name="Rokhsar D.S."/>
            <person name="Weissenbach J."/>
            <person name="Armbrust E.V."/>
            <person name="Green B.R."/>
            <person name="Van de Peer Y."/>
            <person name="Grigoriev I.V."/>
        </authorList>
    </citation>
    <scope>NUCLEOTIDE SEQUENCE [LARGE SCALE GENOMIC DNA]</scope>
    <source>
        <strain evidence="2 3">CCAP 1055/1</strain>
    </source>
</reference>
<dbReference type="Proteomes" id="UP000000759">
    <property type="component" value="Chromosome 14"/>
</dbReference>
<dbReference type="KEGG" id="pti:PHATRDRAFT_38066"/>
<dbReference type="HOGENOM" id="CLU_247855_0_0_1"/>
<evidence type="ECO:0000313" key="3">
    <source>
        <dbReference type="Proteomes" id="UP000000759"/>
    </source>
</evidence>
<keyword evidence="3" id="KW-1185">Reference proteome</keyword>
<dbReference type="GeneID" id="7202748"/>
<name>B7G4U9_PHATC</name>
<dbReference type="RefSeq" id="XP_002181977.1">
    <property type="nucleotide sequence ID" value="XM_002181941.1"/>
</dbReference>
<dbReference type="EMBL" id="CM000616">
    <property type="protein sequence ID" value="EEC46517.1"/>
    <property type="molecule type" value="Genomic_DNA"/>
</dbReference>
<feature type="compositionally biased region" description="Basic and acidic residues" evidence="1">
    <location>
        <begin position="384"/>
        <end position="399"/>
    </location>
</feature>
<dbReference type="PaxDb" id="2850-Phatr38066"/>
<evidence type="ECO:0000256" key="1">
    <source>
        <dbReference type="SAM" id="MobiDB-lite"/>
    </source>
</evidence>
<reference evidence="3" key="2">
    <citation type="submission" date="2008-08" db="EMBL/GenBank/DDBJ databases">
        <authorList>
            <consortium name="Diatom Consortium"/>
            <person name="Grigoriev I."/>
            <person name="Grimwood J."/>
            <person name="Kuo A."/>
            <person name="Otillar R.P."/>
            <person name="Salamov A."/>
            <person name="Detter J.C."/>
            <person name="Lindquist E."/>
            <person name="Shapiro H."/>
            <person name="Lucas S."/>
            <person name="Glavina del Rio T."/>
            <person name="Pitluck S."/>
            <person name="Rokhsar D."/>
            <person name="Bowler C."/>
        </authorList>
    </citation>
    <scope>GENOME REANNOTATION</scope>
    <source>
        <strain evidence="3">CCAP 1055/1</strain>
    </source>
</reference>
<feature type="region of interest" description="Disordered" evidence="1">
    <location>
        <begin position="375"/>
        <end position="399"/>
    </location>
</feature>
<gene>
    <name evidence="2" type="ORF">PHATRDRAFT_38066</name>
</gene>
<sequence>MTKKPSFSVDICATCITSKAPPLPLREELPSLGFEIVYNAGGLGAKASKHETKIALDQYRKQCQTKELKKRRFFPKSSRRIRETLLERKKIEHQLKIPHALSYAAYEHRLARLEEKSWTSTSTSFTPTTHASSHKSISLYKYKDGKKPFTKRCKGRWGISLRRRIGSNRKKDTKSLPSETSEFLQTSSIRDTIGKAAFGDFLVPVNSSSHEKENGVDCGMYTKRNPLKWKRAFDSESFDSHSNDSSISSNGDCSTNDIKLQFVASDEMEKKLPVFNTFNETEREGAAFANQGMNKDVSLIMAAGDSAKSSAKLYDDLEVEEAIAAAFKEFANPKLNSASISPIAAQSSNNPFNIHEAPAPWSGSTKYAIENQSAEANGISSKVEPQRPMEREPIRDRDKSHIKQQNWFWFAKHLFEDVAGDVVKASITSTPGFKIEAKSLEVADEPVVVEERRAEVKKSIAHLPAVTLSIKTKAGSEGLGDSGGPNQCNTRLPFLEMLTGLGSCMSDILGAVQETPELAHVKCQDDGRFPLHTLCNRDIIDRSSVAESPLAGVLLADILEYKEVLRNLLEAYPAAATVMDKTGDLPVHLLARTLMKWEAYWYTTVYAQAAKVFNPDGKDANAISSLYHTMSTCVELVLEPLVTKEDLCRQPGSVGRMFPLHIASIFTCSVESLQSLLEAYPNAAKKRCDLNTLNTFTPDDSFPLILHDSLSTDFPKWEVEIFKQNESYVAGLGCHKYGDDTERYLRRSDLLFAYNPTIEPYRLDGERIRRLERKIIFEAIQVVEGKEDCLSKAMQRIWVWLCTFKEHGSKRPTYSQSVKRIARMLTLRAVQYLASISTPHGKLVLDEATPECSRVIQLRLAESQPIDLWGKRVPQSRRLTKQNVRQFVKKIFNVEQQRFPTSFIVLPYRLQVNKDGFNSIGTPEAIEVADLFTSYMLRLTDPRALLHYLNVKSQKHYGEPLIQGSKTDEARQNFLDSIKRVEDNMLSLYKPGSSFLYLLDEGTGFPVVPGSTDEYPIILAEPMSIIPKIFPLMMPGLVMMRGEQYLITLSKVLLDSDVTMVPRNWLTTTDNIERRLLSAEVADLTDSEASTLGDRISQLSSSNKTRWEGIMSPKNGNTEWAAEMSILNTLMEVNDPSMKFAGLKVQRDDDSSLFWSVDSNNDCCNSTLALGALHIDDLSNKQKELAKKLERMRVDRKDSGPDFRYPRKNFVEPHNEMLNKPFWQRLANACDYVKYPDKAVDSERKKLPLKIAIDCKSKLDSEISSDDMKGEIRKKYSFLLSDLAVKDRDNKGQEAFCCRQRERGSSSERIWEDVTSELDRAGMFYEESAILHLKVGIAEEAKRSGLLAKRIASLQEGGAHVCFKAEALDTELPYHEIQNEVTVLPGLSDSRKLLIRLFDLEDRLLCDEIDIQHLAIESLSMFYQIEEVDPDNLFEETKEEFNSRESVLHRAHPRVHSASFRADARGFCGEKTPSLATSLSNDPGSFVNPLDLTNLNDNVMEDIAVPWVVYHESTGQIEF</sequence>
<protein>
    <submittedName>
        <fullName evidence="2">Uncharacterized protein</fullName>
    </submittedName>
</protein>
<proteinExistence type="predicted"/>
<dbReference type="eggNOG" id="ENOG502TAG5">
    <property type="taxonomic scope" value="Eukaryota"/>
</dbReference>